<dbReference type="Proteomes" id="UP000198771">
    <property type="component" value="Unassembled WGS sequence"/>
</dbReference>
<dbReference type="Pfam" id="PF07876">
    <property type="entry name" value="Dabb"/>
    <property type="match status" value="1"/>
</dbReference>
<evidence type="ECO:0000313" key="3">
    <source>
        <dbReference type="Proteomes" id="UP000198771"/>
    </source>
</evidence>
<sequence>MIKHIVMWTLKDEAEGAVAVENGKKIKQMLEGLNGKIPGLKHLEVGLDVFQASPEWHVVLYSELESREALEGYQKHPEHLRCVEFVKKVVSNRGVVDYEI</sequence>
<dbReference type="SUPFAM" id="SSF54909">
    <property type="entry name" value="Dimeric alpha+beta barrel"/>
    <property type="match status" value="1"/>
</dbReference>
<dbReference type="PANTHER" id="PTHR37832">
    <property type="entry name" value="BLL2683 PROTEIN"/>
    <property type="match status" value="1"/>
</dbReference>
<keyword evidence="3" id="KW-1185">Reference proteome</keyword>
<dbReference type="EMBL" id="FMXO01000008">
    <property type="protein sequence ID" value="SDB32054.1"/>
    <property type="molecule type" value="Genomic_DNA"/>
</dbReference>
<reference evidence="2 3" key="1">
    <citation type="submission" date="2016-10" db="EMBL/GenBank/DDBJ databases">
        <authorList>
            <person name="de Groot N.N."/>
        </authorList>
    </citation>
    <scope>NUCLEOTIDE SEQUENCE [LARGE SCALE GENOMIC DNA]</scope>
    <source>
        <strain evidence="2 3">ASO4-2</strain>
    </source>
</reference>
<dbReference type="AlphaFoldDB" id="A0A1G6CGK8"/>
<gene>
    <name evidence="2" type="ORF">SAMN05660653_01513</name>
</gene>
<feature type="domain" description="Stress-response A/B barrel" evidence="1">
    <location>
        <begin position="2"/>
        <end position="98"/>
    </location>
</feature>
<dbReference type="InterPro" id="IPR013097">
    <property type="entry name" value="Dabb"/>
</dbReference>
<name>A0A1G6CGK8_9BACT</name>
<dbReference type="STRING" id="617002.SAMN05660653_01513"/>
<dbReference type="SMART" id="SM00886">
    <property type="entry name" value="Dabb"/>
    <property type="match status" value="1"/>
</dbReference>
<evidence type="ECO:0000313" key="2">
    <source>
        <dbReference type="EMBL" id="SDB32054.1"/>
    </source>
</evidence>
<organism evidence="2 3">
    <name type="scientific">Desulfonatronum thiosulfatophilum</name>
    <dbReference type="NCBI Taxonomy" id="617002"/>
    <lineage>
        <taxon>Bacteria</taxon>
        <taxon>Pseudomonadati</taxon>
        <taxon>Thermodesulfobacteriota</taxon>
        <taxon>Desulfovibrionia</taxon>
        <taxon>Desulfovibrionales</taxon>
        <taxon>Desulfonatronaceae</taxon>
        <taxon>Desulfonatronum</taxon>
    </lineage>
</organism>
<dbReference type="Gene3D" id="3.30.70.100">
    <property type="match status" value="1"/>
</dbReference>
<proteinExistence type="predicted"/>
<protein>
    <submittedName>
        <fullName evidence="2">Stress responsive A/B Barrel Domain</fullName>
    </submittedName>
</protein>
<dbReference type="PROSITE" id="PS51502">
    <property type="entry name" value="S_R_A_B_BARREL"/>
    <property type="match status" value="1"/>
</dbReference>
<dbReference type="OrthoDB" id="9808130at2"/>
<dbReference type="PANTHER" id="PTHR37832:SF1">
    <property type="entry name" value="STRESS-RESPONSE A_B BARREL DOMAIN-CONTAINING PROTEIN"/>
    <property type="match status" value="1"/>
</dbReference>
<accession>A0A1G6CGK8</accession>
<dbReference type="InterPro" id="IPR011008">
    <property type="entry name" value="Dimeric_a/b-barrel"/>
</dbReference>
<evidence type="ECO:0000259" key="1">
    <source>
        <dbReference type="PROSITE" id="PS51502"/>
    </source>
</evidence>
<dbReference type="RefSeq" id="WP_092119526.1">
    <property type="nucleotide sequence ID" value="NZ_FMXO01000008.1"/>
</dbReference>